<gene>
    <name evidence="1" type="ORF">GOBAR_AA24674</name>
</gene>
<dbReference type="Proteomes" id="UP000239757">
    <property type="component" value="Unassembled WGS sequence"/>
</dbReference>
<dbReference type="PANTHER" id="PTHR13544">
    <property type="entry name" value="SELENOPROTEIN T"/>
    <property type="match status" value="1"/>
</dbReference>
<dbReference type="AlphaFoldDB" id="A0A2P5WY27"/>
<sequence length="119" mass="13655">MKKMLEAQFLGIDVMLDNYPPPLSKHLLSKVVLVFQFGVIGIMMASEQIFPMIGIMIPSSWYYSSRANRFGSITTTWLLRNVMQSFLQSFSAFEVYCNDELVSDPSIMCVCVYPEHLRN</sequence>
<dbReference type="OrthoDB" id="60822at2759"/>
<dbReference type="GO" id="GO:0005789">
    <property type="term" value="C:endoplasmic reticulum membrane"/>
    <property type="evidence" value="ECO:0007669"/>
    <property type="project" value="TreeGrafter"/>
</dbReference>
<dbReference type="PANTHER" id="PTHR13544:SF12">
    <property type="entry name" value="SELT-LIKE PROTEIN"/>
    <property type="match status" value="1"/>
</dbReference>
<reference evidence="1 2" key="1">
    <citation type="submission" date="2015-01" db="EMBL/GenBank/DDBJ databases">
        <title>Genome of allotetraploid Gossypium barbadense reveals genomic plasticity and fiber elongation in cotton evolution.</title>
        <authorList>
            <person name="Chen X."/>
            <person name="Liu X."/>
            <person name="Zhao B."/>
            <person name="Zheng H."/>
            <person name="Hu Y."/>
            <person name="Lu G."/>
            <person name="Yang C."/>
            <person name="Chen J."/>
            <person name="Shan C."/>
            <person name="Zhang L."/>
            <person name="Zhou Y."/>
            <person name="Wang L."/>
            <person name="Guo W."/>
            <person name="Bai Y."/>
            <person name="Ruan J."/>
            <person name="Shangguan X."/>
            <person name="Mao Y."/>
            <person name="Jiang J."/>
            <person name="Zhu Y."/>
            <person name="Lei J."/>
            <person name="Kang H."/>
            <person name="Chen S."/>
            <person name="He X."/>
            <person name="Wang R."/>
            <person name="Wang Y."/>
            <person name="Chen J."/>
            <person name="Wang L."/>
            <person name="Yu S."/>
            <person name="Wang B."/>
            <person name="Wei J."/>
            <person name="Song S."/>
            <person name="Lu X."/>
            <person name="Gao Z."/>
            <person name="Gu W."/>
            <person name="Deng X."/>
            <person name="Ma D."/>
            <person name="Wang S."/>
            <person name="Liang W."/>
            <person name="Fang L."/>
            <person name="Cai C."/>
            <person name="Zhu X."/>
            <person name="Zhou B."/>
            <person name="Zhang Y."/>
            <person name="Chen Z."/>
            <person name="Xu S."/>
            <person name="Zhu R."/>
            <person name="Wang S."/>
            <person name="Zhang T."/>
            <person name="Zhao G."/>
        </authorList>
    </citation>
    <scope>NUCLEOTIDE SEQUENCE [LARGE SCALE GENOMIC DNA]</scope>
    <source>
        <strain evidence="2">cv. Xinhai21</strain>
        <tissue evidence="1">Leaf</tissue>
    </source>
</reference>
<evidence type="ECO:0000313" key="1">
    <source>
        <dbReference type="EMBL" id="PPR95996.1"/>
    </source>
</evidence>
<name>A0A2P5WY27_GOSBA</name>
<accession>A0A2P5WY27</accession>
<protein>
    <submittedName>
        <fullName evidence="1">Uncharacterized protein</fullName>
    </submittedName>
</protein>
<dbReference type="EMBL" id="KZ666142">
    <property type="protein sequence ID" value="PPR95996.1"/>
    <property type="molecule type" value="Genomic_DNA"/>
</dbReference>
<organism evidence="1 2">
    <name type="scientific">Gossypium barbadense</name>
    <name type="common">Sea Island cotton</name>
    <name type="synonym">Hibiscus barbadensis</name>
    <dbReference type="NCBI Taxonomy" id="3634"/>
    <lineage>
        <taxon>Eukaryota</taxon>
        <taxon>Viridiplantae</taxon>
        <taxon>Streptophyta</taxon>
        <taxon>Embryophyta</taxon>
        <taxon>Tracheophyta</taxon>
        <taxon>Spermatophyta</taxon>
        <taxon>Magnoliopsida</taxon>
        <taxon>eudicotyledons</taxon>
        <taxon>Gunneridae</taxon>
        <taxon>Pentapetalae</taxon>
        <taxon>rosids</taxon>
        <taxon>malvids</taxon>
        <taxon>Malvales</taxon>
        <taxon>Malvaceae</taxon>
        <taxon>Malvoideae</taxon>
        <taxon>Gossypium</taxon>
    </lineage>
</organism>
<evidence type="ECO:0000313" key="2">
    <source>
        <dbReference type="Proteomes" id="UP000239757"/>
    </source>
</evidence>
<dbReference type="InterPro" id="IPR019389">
    <property type="entry name" value="Selenoprotein_T"/>
</dbReference>
<dbReference type="GO" id="GO:0045454">
    <property type="term" value="P:cell redox homeostasis"/>
    <property type="evidence" value="ECO:0007669"/>
    <property type="project" value="TreeGrafter"/>
</dbReference>
<dbReference type="GO" id="GO:0004791">
    <property type="term" value="F:thioredoxin-disulfide reductase (NADPH) activity"/>
    <property type="evidence" value="ECO:0007669"/>
    <property type="project" value="TreeGrafter"/>
</dbReference>
<proteinExistence type="predicted"/>